<accession>A0ABW5GDT0</accession>
<keyword evidence="2" id="KW-1185">Reference proteome</keyword>
<dbReference type="Proteomes" id="UP001597419">
    <property type="component" value="Unassembled WGS sequence"/>
</dbReference>
<evidence type="ECO:0008006" key="3">
    <source>
        <dbReference type="Google" id="ProtNLM"/>
    </source>
</evidence>
<gene>
    <name evidence="1" type="ORF">ACFSYJ_06760</name>
</gene>
<dbReference type="EMBL" id="JBHUKU010000003">
    <property type="protein sequence ID" value="MFD2458289.1"/>
    <property type="molecule type" value="Genomic_DNA"/>
</dbReference>
<sequence length="180" mass="19886">MDELELARHRFPDGAEVTGRVSSIPRPGVIGLFVDLPYGMVGFADVVNLPFSEAEWPPVGTITTFEVLQHRLGQVRLFPLDPRFRRSDAPPLGMSAAEWDAHKITYPVGSVVEGEVGVVYPANREYGVRYGDAWAWFGWSEEPPAVGEIAEYRVVRHLDTTRRTLLEPARETGGSAAPPS</sequence>
<protein>
    <recommendedName>
        <fullName evidence="3">S1 motif domain-containing protein</fullName>
    </recommendedName>
</protein>
<organism evidence="1 2">
    <name type="scientific">Amycolatopsis samaneae</name>
    <dbReference type="NCBI Taxonomy" id="664691"/>
    <lineage>
        <taxon>Bacteria</taxon>
        <taxon>Bacillati</taxon>
        <taxon>Actinomycetota</taxon>
        <taxon>Actinomycetes</taxon>
        <taxon>Pseudonocardiales</taxon>
        <taxon>Pseudonocardiaceae</taxon>
        <taxon>Amycolatopsis</taxon>
    </lineage>
</organism>
<dbReference type="RefSeq" id="WP_345395013.1">
    <property type="nucleotide sequence ID" value="NZ_BAABHG010000007.1"/>
</dbReference>
<reference evidence="2" key="1">
    <citation type="journal article" date="2019" name="Int. J. Syst. Evol. Microbiol.">
        <title>The Global Catalogue of Microorganisms (GCM) 10K type strain sequencing project: providing services to taxonomists for standard genome sequencing and annotation.</title>
        <authorList>
            <consortium name="The Broad Institute Genomics Platform"/>
            <consortium name="The Broad Institute Genome Sequencing Center for Infectious Disease"/>
            <person name="Wu L."/>
            <person name="Ma J."/>
        </authorList>
    </citation>
    <scope>NUCLEOTIDE SEQUENCE [LARGE SCALE GENOMIC DNA]</scope>
    <source>
        <strain evidence="2">CGMCC 4.7643</strain>
    </source>
</reference>
<proteinExistence type="predicted"/>
<evidence type="ECO:0000313" key="2">
    <source>
        <dbReference type="Proteomes" id="UP001597419"/>
    </source>
</evidence>
<name>A0ABW5GDT0_9PSEU</name>
<comment type="caution">
    <text evidence="1">The sequence shown here is derived from an EMBL/GenBank/DDBJ whole genome shotgun (WGS) entry which is preliminary data.</text>
</comment>
<evidence type="ECO:0000313" key="1">
    <source>
        <dbReference type="EMBL" id="MFD2458289.1"/>
    </source>
</evidence>